<name>A0A2P5CQC3_PARAD</name>
<sequence length="91" mass="10446">MSNYLELVNDDELRLRLPEVSKTEVERCSGRQKTSPEAESLWDRYSFVRRRNDVRPVVWLHLQKPSMWASALAERDGSAVTRGGGNSGYFS</sequence>
<dbReference type="EMBL" id="JXTB01000106">
    <property type="protein sequence ID" value="PON63225.1"/>
    <property type="molecule type" value="Genomic_DNA"/>
</dbReference>
<dbReference type="AlphaFoldDB" id="A0A2P5CQC3"/>
<gene>
    <name evidence="1" type="ORF">PanWU01x14_133190</name>
</gene>
<evidence type="ECO:0000313" key="1">
    <source>
        <dbReference type="EMBL" id="PON63225.1"/>
    </source>
</evidence>
<dbReference type="Proteomes" id="UP000237105">
    <property type="component" value="Unassembled WGS sequence"/>
</dbReference>
<proteinExistence type="predicted"/>
<accession>A0A2P5CQC3</accession>
<comment type="caution">
    <text evidence="1">The sequence shown here is derived from an EMBL/GenBank/DDBJ whole genome shotgun (WGS) entry which is preliminary data.</text>
</comment>
<keyword evidence="2" id="KW-1185">Reference proteome</keyword>
<organism evidence="1 2">
    <name type="scientific">Parasponia andersonii</name>
    <name type="common">Sponia andersonii</name>
    <dbReference type="NCBI Taxonomy" id="3476"/>
    <lineage>
        <taxon>Eukaryota</taxon>
        <taxon>Viridiplantae</taxon>
        <taxon>Streptophyta</taxon>
        <taxon>Embryophyta</taxon>
        <taxon>Tracheophyta</taxon>
        <taxon>Spermatophyta</taxon>
        <taxon>Magnoliopsida</taxon>
        <taxon>eudicotyledons</taxon>
        <taxon>Gunneridae</taxon>
        <taxon>Pentapetalae</taxon>
        <taxon>rosids</taxon>
        <taxon>fabids</taxon>
        <taxon>Rosales</taxon>
        <taxon>Cannabaceae</taxon>
        <taxon>Parasponia</taxon>
    </lineage>
</organism>
<reference evidence="2" key="1">
    <citation type="submission" date="2016-06" db="EMBL/GenBank/DDBJ databases">
        <title>Parallel loss of symbiosis genes in relatives of nitrogen-fixing non-legume Parasponia.</title>
        <authorList>
            <person name="Van Velzen R."/>
            <person name="Holmer R."/>
            <person name="Bu F."/>
            <person name="Rutten L."/>
            <person name="Van Zeijl A."/>
            <person name="Liu W."/>
            <person name="Santuari L."/>
            <person name="Cao Q."/>
            <person name="Sharma T."/>
            <person name="Shen D."/>
            <person name="Roswanjaya Y."/>
            <person name="Wardhani T."/>
            <person name="Kalhor M.S."/>
            <person name="Jansen J."/>
            <person name="Van den Hoogen J."/>
            <person name="Gungor B."/>
            <person name="Hartog M."/>
            <person name="Hontelez J."/>
            <person name="Verver J."/>
            <person name="Yang W.-C."/>
            <person name="Schijlen E."/>
            <person name="Repin R."/>
            <person name="Schilthuizen M."/>
            <person name="Schranz E."/>
            <person name="Heidstra R."/>
            <person name="Miyata K."/>
            <person name="Fedorova E."/>
            <person name="Kohlen W."/>
            <person name="Bisseling T."/>
            <person name="Smit S."/>
            <person name="Geurts R."/>
        </authorList>
    </citation>
    <scope>NUCLEOTIDE SEQUENCE [LARGE SCALE GENOMIC DNA]</scope>
    <source>
        <strain evidence="2">cv. WU1-14</strain>
    </source>
</reference>
<protein>
    <submittedName>
        <fullName evidence="1">Uncharacterized protein</fullName>
    </submittedName>
</protein>
<evidence type="ECO:0000313" key="2">
    <source>
        <dbReference type="Proteomes" id="UP000237105"/>
    </source>
</evidence>